<keyword evidence="3" id="KW-0444">Lipid biosynthesis</keyword>
<protein>
    <recommendedName>
        <fullName evidence="11">Acyltransferase</fullName>
        <ecNumber evidence="11">2.3.1.-</ecNumber>
    </recommendedName>
</protein>
<evidence type="ECO:0000256" key="8">
    <source>
        <dbReference type="ARBA" id="ARBA00023098"/>
    </source>
</evidence>
<evidence type="ECO:0000313" key="13">
    <source>
        <dbReference type="Proteomes" id="UP001162156"/>
    </source>
</evidence>
<keyword evidence="10" id="KW-0012">Acyltransferase</keyword>
<dbReference type="PANTHER" id="PTHR12317:SF79">
    <property type="entry name" value="ACYLTRANSFERASE"/>
    <property type="match status" value="1"/>
</dbReference>
<evidence type="ECO:0000256" key="2">
    <source>
        <dbReference type="ARBA" id="ARBA00005420"/>
    </source>
</evidence>
<comment type="caution">
    <text evidence="12">The sequence shown here is derived from an EMBL/GenBank/DDBJ whole genome shotgun (WGS) entry which is preliminary data.</text>
</comment>
<evidence type="ECO:0000256" key="11">
    <source>
        <dbReference type="RuleBase" id="RU367023"/>
    </source>
</evidence>
<dbReference type="AlphaFoldDB" id="A0AAV8ZV38"/>
<evidence type="ECO:0000256" key="4">
    <source>
        <dbReference type="ARBA" id="ARBA00022679"/>
    </source>
</evidence>
<keyword evidence="4 11" id="KW-0808">Transferase</keyword>
<dbReference type="InterPro" id="IPR007130">
    <property type="entry name" value="DAGAT"/>
</dbReference>
<dbReference type="GO" id="GO:0019432">
    <property type="term" value="P:triglyceride biosynthetic process"/>
    <property type="evidence" value="ECO:0007669"/>
    <property type="project" value="TreeGrafter"/>
</dbReference>
<comment type="similarity">
    <text evidence="2 11">Belongs to the diacylglycerol acyltransferase family.</text>
</comment>
<feature type="transmembrane region" description="Helical" evidence="11">
    <location>
        <begin position="51"/>
        <end position="69"/>
    </location>
</feature>
<dbReference type="SUPFAM" id="SSF69593">
    <property type="entry name" value="Glycerol-3-phosphate (1)-acyltransferase"/>
    <property type="match status" value="1"/>
</dbReference>
<dbReference type="EC" id="2.3.1.-" evidence="11"/>
<proteinExistence type="inferred from homology"/>
<keyword evidence="13" id="KW-1185">Reference proteome</keyword>
<dbReference type="Pfam" id="PF03982">
    <property type="entry name" value="DAGAT"/>
    <property type="match status" value="1"/>
</dbReference>
<keyword evidence="8" id="KW-0443">Lipid metabolism</keyword>
<dbReference type="EMBL" id="JANEYF010000241">
    <property type="protein sequence ID" value="KAJ8971205.1"/>
    <property type="molecule type" value="Genomic_DNA"/>
</dbReference>
<evidence type="ECO:0000256" key="9">
    <source>
        <dbReference type="ARBA" id="ARBA00023136"/>
    </source>
</evidence>
<dbReference type="Proteomes" id="UP001162156">
    <property type="component" value="Unassembled WGS sequence"/>
</dbReference>
<evidence type="ECO:0000256" key="3">
    <source>
        <dbReference type="ARBA" id="ARBA00022516"/>
    </source>
</evidence>
<evidence type="ECO:0000256" key="1">
    <source>
        <dbReference type="ARBA" id="ARBA00004477"/>
    </source>
</evidence>
<evidence type="ECO:0000256" key="10">
    <source>
        <dbReference type="ARBA" id="ARBA00023315"/>
    </source>
</evidence>
<dbReference type="GO" id="GO:0004144">
    <property type="term" value="F:diacylglycerol O-acyltransferase activity"/>
    <property type="evidence" value="ECO:0007669"/>
    <property type="project" value="TreeGrafter"/>
</dbReference>
<evidence type="ECO:0000256" key="6">
    <source>
        <dbReference type="ARBA" id="ARBA00022824"/>
    </source>
</evidence>
<evidence type="ECO:0000256" key="7">
    <source>
        <dbReference type="ARBA" id="ARBA00022989"/>
    </source>
</evidence>
<dbReference type="CDD" id="cd07987">
    <property type="entry name" value="LPLAT_MGAT-like"/>
    <property type="match status" value="1"/>
</dbReference>
<accession>A0AAV8ZV38</accession>
<comment type="subcellular location">
    <subcellularLocation>
        <location evidence="1 11">Endoplasmic reticulum membrane</location>
        <topology evidence="1 11">Multi-pass membrane protein</topology>
    </subcellularLocation>
</comment>
<keyword evidence="6 11" id="KW-0256">Endoplasmic reticulum</keyword>
<reference evidence="12" key="1">
    <citation type="journal article" date="2023" name="Insect Mol. Biol.">
        <title>Genome sequencing provides insights into the evolution of gene families encoding plant cell wall-degrading enzymes in longhorned beetles.</title>
        <authorList>
            <person name="Shin N.R."/>
            <person name="Okamura Y."/>
            <person name="Kirsch R."/>
            <person name="Pauchet Y."/>
        </authorList>
    </citation>
    <scope>NUCLEOTIDE SEQUENCE</scope>
    <source>
        <strain evidence="12">RBIC_L_NR</strain>
    </source>
</reference>
<dbReference type="PANTHER" id="PTHR12317">
    <property type="entry name" value="DIACYLGLYCEROL O-ACYLTRANSFERASE"/>
    <property type="match status" value="1"/>
</dbReference>
<evidence type="ECO:0000256" key="5">
    <source>
        <dbReference type="ARBA" id="ARBA00022692"/>
    </source>
</evidence>
<keyword evidence="9 11" id="KW-0472">Membrane</keyword>
<keyword evidence="7 11" id="KW-1133">Transmembrane helix</keyword>
<gene>
    <name evidence="12" type="ORF">NQ314_000807</name>
</gene>
<dbReference type="GO" id="GO:0005789">
    <property type="term" value="C:endoplasmic reticulum membrane"/>
    <property type="evidence" value="ECO:0007669"/>
    <property type="project" value="UniProtKB-SubCell"/>
</dbReference>
<sequence>MEIFGIQFAPLNIPLERRIQTLAAAGWMITMAFGGLISLIVAIYLVLFTKYWWITVLYLIWAWVIDKDICDNGGRPSKWVRTWSWWRYNRDYFPLRFEKLPWVELDPQKNYLFCSFPHGMLSTGSFNAFGTEFGGFRNFFPHHIPHVVTLSQHYVMPFFRELALALGGISSSAKSIDYVLGIPGGGHVCVLMVGGAAEAYFCKPGSYKLIIKNRKGFVKLALKNGTPLVPVLSFGETDLFDQVEGSRLRNIQEFLRKLIGLAPVVPIGRGFFQYSFGIIPRRSQVTTVVGKPLDMPKIEEPTNDQIDEYHSKFLKLLAEMFEEQKYNYLENPEDKMLIFE</sequence>
<organism evidence="12 13">
    <name type="scientific">Rhamnusium bicolor</name>
    <dbReference type="NCBI Taxonomy" id="1586634"/>
    <lineage>
        <taxon>Eukaryota</taxon>
        <taxon>Metazoa</taxon>
        <taxon>Ecdysozoa</taxon>
        <taxon>Arthropoda</taxon>
        <taxon>Hexapoda</taxon>
        <taxon>Insecta</taxon>
        <taxon>Pterygota</taxon>
        <taxon>Neoptera</taxon>
        <taxon>Endopterygota</taxon>
        <taxon>Coleoptera</taxon>
        <taxon>Polyphaga</taxon>
        <taxon>Cucujiformia</taxon>
        <taxon>Chrysomeloidea</taxon>
        <taxon>Cerambycidae</taxon>
        <taxon>Lepturinae</taxon>
        <taxon>Rhagiini</taxon>
        <taxon>Rhamnusium</taxon>
    </lineage>
</organism>
<name>A0AAV8ZV38_9CUCU</name>
<evidence type="ECO:0000313" key="12">
    <source>
        <dbReference type="EMBL" id="KAJ8971205.1"/>
    </source>
</evidence>
<feature type="transmembrane region" description="Helical" evidence="11">
    <location>
        <begin position="21"/>
        <end position="45"/>
    </location>
</feature>
<keyword evidence="5 11" id="KW-0812">Transmembrane</keyword>